<gene>
    <name evidence="2" type="ORF">EDD18DRAFT_1099810</name>
</gene>
<evidence type="ECO:0000313" key="3">
    <source>
        <dbReference type="Proteomes" id="UP001175228"/>
    </source>
</evidence>
<dbReference type="Proteomes" id="UP001175228">
    <property type="component" value="Unassembled WGS sequence"/>
</dbReference>
<evidence type="ECO:0000313" key="2">
    <source>
        <dbReference type="EMBL" id="KAK0502778.1"/>
    </source>
</evidence>
<evidence type="ECO:0000256" key="1">
    <source>
        <dbReference type="SAM" id="MobiDB-lite"/>
    </source>
</evidence>
<accession>A0AA39QJI6</accession>
<protein>
    <submittedName>
        <fullName evidence="2">Uncharacterized protein</fullName>
    </submittedName>
</protein>
<feature type="region of interest" description="Disordered" evidence="1">
    <location>
        <begin position="251"/>
        <end position="272"/>
    </location>
</feature>
<feature type="compositionally biased region" description="Basic and acidic residues" evidence="1">
    <location>
        <begin position="251"/>
        <end position="269"/>
    </location>
</feature>
<reference evidence="2" key="1">
    <citation type="submission" date="2023-06" db="EMBL/GenBank/DDBJ databases">
        <authorList>
            <consortium name="Lawrence Berkeley National Laboratory"/>
            <person name="Ahrendt S."/>
            <person name="Sahu N."/>
            <person name="Indic B."/>
            <person name="Wong-Bajracharya J."/>
            <person name="Merenyi Z."/>
            <person name="Ke H.-M."/>
            <person name="Monk M."/>
            <person name="Kocsube S."/>
            <person name="Drula E."/>
            <person name="Lipzen A."/>
            <person name="Balint B."/>
            <person name="Henrissat B."/>
            <person name="Andreopoulos B."/>
            <person name="Martin F.M."/>
            <person name="Harder C.B."/>
            <person name="Rigling D."/>
            <person name="Ford K.L."/>
            <person name="Foster G.D."/>
            <person name="Pangilinan J."/>
            <person name="Papanicolaou A."/>
            <person name="Barry K."/>
            <person name="LaButti K."/>
            <person name="Viragh M."/>
            <person name="Koriabine M."/>
            <person name="Yan M."/>
            <person name="Riley R."/>
            <person name="Champramary S."/>
            <person name="Plett K.L."/>
            <person name="Tsai I.J."/>
            <person name="Slot J."/>
            <person name="Sipos G."/>
            <person name="Plett J."/>
            <person name="Nagy L.G."/>
            <person name="Grigoriev I.V."/>
        </authorList>
    </citation>
    <scope>NUCLEOTIDE SEQUENCE</scope>
    <source>
        <strain evidence="2">HWK02</strain>
    </source>
</reference>
<keyword evidence="3" id="KW-1185">Reference proteome</keyword>
<organism evidence="2 3">
    <name type="scientific">Armillaria luteobubalina</name>
    <dbReference type="NCBI Taxonomy" id="153913"/>
    <lineage>
        <taxon>Eukaryota</taxon>
        <taxon>Fungi</taxon>
        <taxon>Dikarya</taxon>
        <taxon>Basidiomycota</taxon>
        <taxon>Agaricomycotina</taxon>
        <taxon>Agaricomycetes</taxon>
        <taxon>Agaricomycetidae</taxon>
        <taxon>Agaricales</taxon>
        <taxon>Marasmiineae</taxon>
        <taxon>Physalacriaceae</taxon>
        <taxon>Armillaria</taxon>
    </lineage>
</organism>
<dbReference type="AlphaFoldDB" id="A0AA39QJI6"/>
<name>A0AA39QJI6_9AGAR</name>
<comment type="caution">
    <text evidence="2">The sequence shown here is derived from an EMBL/GenBank/DDBJ whole genome shotgun (WGS) entry which is preliminary data.</text>
</comment>
<dbReference type="EMBL" id="JAUEPU010000004">
    <property type="protein sequence ID" value="KAK0502778.1"/>
    <property type="molecule type" value="Genomic_DNA"/>
</dbReference>
<sequence>MQTYGGTPYLVPSSLAYVGSIQGQSAIMNKISRYQHSRLRESSPWASLGLSSLHAVMGKAEFDLIMCPDTVQSNADTPAGPTIFKLSENMALEKTSRGIHRWPGCSSFALRPSAVMISSKRQQWCPDSYTLQRSFASQGDGTYGAERPQKSPAKENGMTTLIVRGLRGPGDWMTDDGCNGNYLGAVEEYMNAVDSEVTINLNVVFVQENYQEEAVQRMLNDGEPVGEEWEMSEVQPQRRRYVEANRVKKNRNRWEDGQRSSENKKETKKGAVISSLEQARRQMIGRISCAGSTWHKRRALLGTEYPSLQVSHNTLMKDNDRIR</sequence>
<proteinExistence type="predicted"/>